<keyword evidence="3" id="KW-1185">Reference proteome</keyword>
<dbReference type="EMBL" id="JAUFQU010000001">
    <property type="protein sequence ID" value="MDN3706953.1"/>
    <property type="molecule type" value="Genomic_DNA"/>
</dbReference>
<reference evidence="3" key="1">
    <citation type="journal article" date="2019" name="Int. J. Syst. Evol. Microbiol.">
        <title>The Global Catalogue of Microorganisms (GCM) 10K type strain sequencing project: providing services to taxonomists for standard genome sequencing and annotation.</title>
        <authorList>
            <consortium name="The Broad Institute Genomics Platform"/>
            <consortium name="The Broad Institute Genome Sequencing Center for Infectious Disease"/>
            <person name="Wu L."/>
            <person name="Ma J."/>
        </authorList>
    </citation>
    <scope>NUCLEOTIDE SEQUENCE [LARGE SCALE GENOMIC DNA]</scope>
    <source>
        <strain evidence="3">CECT 7184</strain>
    </source>
</reference>
<evidence type="ECO:0000313" key="3">
    <source>
        <dbReference type="Proteomes" id="UP001242368"/>
    </source>
</evidence>
<proteinExistence type="predicted"/>
<sequence length="143" mass="16216">MKKILLMLTMALFAISCKMSNADVSEKVNDLYLSNKTSFEKFDKDLQEGKFNNISETAAHFSAQNADYLISESKKALGKLEEMQEAELSAKQQKIAVYLESLSNDYYPTFKKYLENQDQATLADLEGIKMKLKAVEKEIATVH</sequence>
<feature type="chain" id="PRO_5045487242" description="Lipoprotein" evidence="1">
    <location>
        <begin position="23"/>
        <end position="143"/>
    </location>
</feature>
<comment type="caution">
    <text evidence="2">The sequence shown here is derived from an EMBL/GenBank/DDBJ whole genome shotgun (WGS) entry which is preliminary data.</text>
</comment>
<accession>A0ABT8CR18</accession>
<evidence type="ECO:0008006" key="4">
    <source>
        <dbReference type="Google" id="ProtNLM"/>
    </source>
</evidence>
<name>A0ABT8CR18_9FLAO</name>
<organism evidence="2 3">
    <name type="scientific">Paenimyroides ceti</name>
    <dbReference type="NCBI Taxonomy" id="395087"/>
    <lineage>
        <taxon>Bacteria</taxon>
        <taxon>Pseudomonadati</taxon>
        <taxon>Bacteroidota</taxon>
        <taxon>Flavobacteriia</taxon>
        <taxon>Flavobacteriales</taxon>
        <taxon>Flavobacteriaceae</taxon>
        <taxon>Paenimyroides</taxon>
    </lineage>
</organism>
<dbReference type="RefSeq" id="WP_290363002.1">
    <property type="nucleotide sequence ID" value="NZ_JAUFQU010000001.1"/>
</dbReference>
<protein>
    <recommendedName>
        <fullName evidence="4">Lipoprotein</fullName>
    </recommendedName>
</protein>
<dbReference type="Proteomes" id="UP001242368">
    <property type="component" value="Unassembled WGS sequence"/>
</dbReference>
<evidence type="ECO:0000313" key="2">
    <source>
        <dbReference type="EMBL" id="MDN3706953.1"/>
    </source>
</evidence>
<gene>
    <name evidence="2" type="ORF">QW060_07375</name>
</gene>
<feature type="signal peptide" evidence="1">
    <location>
        <begin position="1"/>
        <end position="22"/>
    </location>
</feature>
<keyword evidence="1" id="KW-0732">Signal</keyword>
<evidence type="ECO:0000256" key="1">
    <source>
        <dbReference type="SAM" id="SignalP"/>
    </source>
</evidence>
<dbReference type="PROSITE" id="PS51257">
    <property type="entry name" value="PROKAR_LIPOPROTEIN"/>
    <property type="match status" value="1"/>
</dbReference>